<dbReference type="InterPro" id="IPR016181">
    <property type="entry name" value="Acyl_CoA_acyltransferase"/>
</dbReference>
<evidence type="ECO:0000256" key="3">
    <source>
        <dbReference type="ARBA" id="ARBA00025786"/>
    </source>
</evidence>
<protein>
    <submittedName>
        <fullName evidence="5">Similar to Saccharomyces cerevisiae YHR013C ARD1 Subunit of N-terminal acetyltransferase NatA (Nat1p, Ard1p, Nat5p)</fullName>
    </submittedName>
</protein>
<dbReference type="PANTHER" id="PTHR23091:SF4">
    <property type="entry name" value="N-TERMINAL AMINO-ACID N(ALPHA)-ACETYLTRANSFERASE NATA"/>
    <property type="match status" value="1"/>
</dbReference>
<dbReference type="GeneID" id="64859387"/>
<dbReference type="FunFam" id="3.40.630.30:FF:000107">
    <property type="entry name" value="N-terminal acetyltransferase complex ARD1 subunit"/>
    <property type="match status" value="1"/>
</dbReference>
<keyword evidence="6" id="KW-1185">Reference proteome</keyword>
<dbReference type="PANTHER" id="PTHR23091">
    <property type="entry name" value="N-TERMINAL ACETYLTRANSFERASE"/>
    <property type="match status" value="1"/>
</dbReference>
<dbReference type="Proteomes" id="UP000644660">
    <property type="component" value="Unassembled WGS sequence"/>
</dbReference>
<keyword evidence="1 5" id="KW-0808">Transferase</keyword>
<dbReference type="AlphaFoldDB" id="A0A8H2ZHZ3"/>
<dbReference type="EMBL" id="CAEFZW010000009">
    <property type="protein sequence ID" value="CAB4256314.1"/>
    <property type="molecule type" value="Genomic_DNA"/>
</dbReference>
<comment type="similarity">
    <text evidence="3">Belongs to the acetyltransferase family. ARD1 subfamily.</text>
</comment>
<dbReference type="GO" id="GO:1990190">
    <property type="term" value="F:protein-N-terminal-glutamate acetyltransferase activity"/>
    <property type="evidence" value="ECO:0007669"/>
    <property type="project" value="TreeGrafter"/>
</dbReference>
<proteinExistence type="inferred from homology"/>
<dbReference type="GO" id="GO:0031415">
    <property type="term" value="C:NatA complex"/>
    <property type="evidence" value="ECO:0007669"/>
    <property type="project" value="InterPro"/>
</dbReference>
<dbReference type="SUPFAM" id="SSF55729">
    <property type="entry name" value="Acyl-CoA N-acyltransferases (Nat)"/>
    <property type="match status" value="1"/>
</dbReference>
<dbReference type="InterPro" id="IPR000182">
    <property type="entry name" value="GNAT_dom"/>
</dbReference>
<accession>A0A8H2ZHZ3</accession>
<evidence type="ECO:0000313" key="5">
    <source>
        <dbReference type="EMBL" id="CAB4256314.1"/>
    </source>
</evidence>
<keyword evidence="2" id="KW-0012">Acyltransferase</keyword>
<dbReference type="InterPro" id="IPR045047">
    <property type="entry name" value="Ard1-like"/>
</dbReference>
<organism evidence="5 6">
    <name type="scientific">Maudiozyma barnettii</name>
    <dbReference type="NCBI Taxonomy" id="61262"/>
    <lineage>
        <taxon>Eukaryota</taxon>
        <taxon>Fungi</taxon>
        <taxon>Dikarya</taxon>
        <taxon>Ascomycota</taxon>
        <taxon>Saccharomycotina</taxon>
        <taxon>Saccharomycetes</taxon>
        <taxon>Saccharomycetales</taxon>
        <taxon>Saccharomycetaceae</taxon>
        <taxon>Maudiozyma</taxon>
    </lineage>
</organism>
<dbReference type="OrthoDB" id="25586at2759"/>
<dbReference type="CDD" id="cd04301">
    <property type="entry name" value="NAT_SF"/>
    <property type="match status" value="1"/>
</dbReference>
<reference evidence="5 6" key="1">
    <citation type="submission" date="2020-05" db="EMBL/GenBank/DDBJ databases">
        <authorList>
            <person name="Casaregola S."/>
            <person name="Devillers H."/>
            <person name="Grondin C."/>
        </authorList>
    </citation>
    <scope>NUCLEOTIDE SEQUENCE [LARGE SCALE GENOMIC DNA]</scope>
    <source>
        <strain evidence="5 6">CLIB 1767</strain>
    </source>
</reference>
<dbReference type="GO" id="GO:1990189">
    <property type="term" value="F:protein N-terminal-serine acetyltransferase activity"/>
    <property type="evidence" value="ECO:0007669"/>
    <property type="project" value="TreeGrafter"/>
</dbReference>
<sequence length="239" mass="27258">MPITIRRATIGDIICMQNANLHNLPENYMMKYYMYHILSWPELSFVATTTDITVDEDTCSTDGASAADEEEYMTLDDNLGNSIKLDPTYVKPGEKLIGYVLAKMNDDPDQSEEPANGHITSLSVMRTFRRMGLAEKLMRQALFAMREVNQATYVSLHVRQSNRAALHLYRDTLQFEVLSIEKSYYQDGEDAYAMKKVLDLNELKISNFTHGPKDEPVEDDLKSDLLEDIIREGLDNITV</sequence>
<dbReference type="PROSITE" id="PS51186">
    <property type="entry name" value="GNAT"/>
    <property type="match status" value="1"/>
</dbReference>
<dbReference type="Gene3D" id="3.40.630.30">
    <property type="match status" value="1"/>
</dbReference>
<evidence type="ECO:0000259" key="4">
    <source>
        <dbReference type="PROSITE" id="PS51186"/>
    </source>
</evidence>
<gene>
    <name evidence="5" type="ORF">KABA2_09S01848</name>
</gene>
<evidence type="ECO:0000256" key="2">
    <source>
        <dbReference type="ARBA" id="ARBA00023315"/>
    </source>
</evidence>
<evidence type="ECO:0000313" key="6">
    <source>
        <dbReference type="Proteomes" id="UP000644660"/>
    </source>
</evidence>
<evidence type="ECO:0000256" key="1">
    <source>
        <dbReference type="ARBA" id="ARBA00022679"/>
    </source>
</evidence>
<feature type="domain" description="N-acetyltransferase" evidence="4">
    <location>
        <begin position="19"/>
        <end position="199"/>
    </location>
</feature>
<comment type="caution">
    <text evidence="5">The sequence shown here is derived from an EMBL/GenBank/DDBJ whole genome shotgun (WGS) entry which is preliminary data.</text>
</comment>
<name>A0A8H2ZHZ3_9SACH</name>
<dbReference type="RefSeq" id="XP_041408158.1">
    <property type="nucleotide sequence ID" value="XM_041552224.1"/>
</dbReference>
<dbReference type="Pfam" id="PF00583">
    <property type="entry name" value="Acetyltransf_1"/>
    <property type="match status" value="1"/>
</dbReference>